<feature type="signal peptide" evidence="1">
    <location>
        <begin position="1"/>
        <end position="24"/>
    </location>
</feature>
<proteinExistence type="predicted"/>
<evidence type="ECO:0000313" key="2">
    <source>
        <dbReference type="EMBL" id="KAL1518836.1"/>
    </source>
</evidence>
<sequence length="320" mass="35947">MRAACRPRRLAFALALATLPLSATIELPHGLGSIWSKWPWNGPPPPPPSPRSFSSALPSLAESMPWKLLALLLLGSLLYAVYAPRLLPTPPPLDNATLLQLFERGFLPVIAYPAVDEEAGNGIKRVFVAEYEGCVELTIVFWDEDRPTPLLALLYDLLRYPLFGRWEDVESILIWKDKSNQPARVHFPGTYSGDATWHVQAPQHLKKTLPYKAFENFRQSDDTPMASQSRSAPIPRQLGPVSRPPIIIWCNTWNHAFSERNTNSGMPLVFRHPMPTMTCTRYHVCRGSRAEVDARFCGLLKSFVETVPSSVRAQLGKRLL</sequence>
<keyword evidence="1" id="KW-0732">Signal</keyword>
<gene>
    <name evidence="2" type="ORF">AB1Y20_003113</name>
</gene>
<accession>A0AB34JDD5</accession>
<keyword evidence="3" id="KW-1185">Reference proteome</keyword>
<feature type="chain" id="PRO_5044276637" evidence="1">
    <location>
        <begin position="25"/>
        <end position="320"/>
    </location>
</feature>
<dbReference type="AlphaFoldDB" id="A0AB34JDD5"/>
<dbReference type="EMBL" id="JBGBPQ010000010">
    <property type="protein sequence ID" value="KAL1518836.1"/>
    <property type="molecule type" value="Genomic_DNA"/>
</dbReference>
<organism evidence="2 3">
    <name type="scientific">Prymnesium parvum</name>
    <name type="common">Toxic golden alga</name>
    <dbReference type="NCBI Taxonomy" id="97485"/>
    <lineage>
        <taxon>Eukaryota</taxon>
        <taxon>Haptista</taxon>
        <taxon>Haptophyta</taxon>
        <taxon>Prymnesiophyceae</taxon>
        <taxon>Prymnesiales</taxon>
        <taxon>Prymnesiaceae</taxon>
        <taxon>Prymnesium</taxon>
    </lineage>
</organism>
<evidence type="ECO:0000313" key="3">
    <source>
        <dbReference type="Proteomes" id="UP001515480"/>
    </source>
</evidence>
<reference evidence="2 3" key="1">
    <citation type="journal article" date="2024" name="Science">
        <title>Giant polyketide synthase enzymes in the biosynthesis of giant marine polyether toxins.</title>
        <authorList>
            <person name="Fallon T.R."/>
            <person name="Shende V.V."/>
            <person name="Wierzbicki I.H."/>
            <person name="Pendleton A.L."/>
            <person name="Watervoot N.F."/>
            <person name="Auber R.P."/>
            <person name="Gonzalez D.J."/>
            <person name="Wisecaver J.H."/>
            <person name="Moore B.S."/>
        </authorList>
    </citation>
    <scope>NUCLEOTIDE SEQUENCE [LARGE SCALE GENOMIC DNA]</scope>
    <source>
        <strain evidence="2 3">12B1</strain>
    </source>
</reference>
<comment type="caution">
    <text evidence="2">The sequence shown here is derived from an EMBL/GenBank/DDBJ whole genome shotgun (WGS) entry which is preliminary data.</text>
</comment>
<name>A0AB34JDD5_PRYPA</name>
<dbReference type="Proteomes" id="UP001515480">
    <property type="component" value="Unassembled WGS sequence"/>
</dbReference>
<evidence type="ECO:0000256" key="1">
    <source>
        <dbReference type="SAM" id="SignalP"/>
    </source>
</evidence>
<protein>
    <submittedName>
        <fullName evidence="2">Uncharacterized protein</fullName>
    </submittedName>
</protein>